<comment type="caution">
    <text evidence="1">The sequence shown here is derived from an EMBL/GenBank/DDBJ whole genome shotgun (WGS) entry which is preliminary data.</text>
</comment>
<evidence type="ECO:0000313" key="1">
    <source>
        <dbReference type="EMBL" id="CAH3187903.1"/>
    </source>
</evidence>
<organism evidence="1 2">
    <name type="scientific">Porites lobata</name>
    <dbReference type="NCBI Taxonomy" id="104759"/>
    <lineage>
        <taxon>Eukaryota</taxon>
        <taxon>Metazoa</taxon>
        <taxon>Cnidaria</taxon>
        <taxon>Anthozoa</taxon>
        <taxon>Hexacorallia</taxon>
        <taxon>Scleractinia</taxon>
        <taxon>Fungiina</taxon>
        <taxon>Poritidae</taxon>
        <taxon>Porites</taxon>
    </lineage>
</organism>
<keyword evidence="2" id="KW-1185">Reference proteome</keyword>
<accession>A0ABN8S8Q8</accession>
<feature type="non-terminal residue" evidence="1">
    <location>
        <position position="1"/>
    </location>
</feature>
<gene>
    <name evidence="1" type="ORF">PLOB_00038533</name>
</gene>
<name>A0ABN8S8Q8_9CNID</name>
<sequence>YGFVISESAKTQWPKRNKNKIPRVFLSGNSIKKSSGQLTVREVQLSSSSIRAKSGSRLNPSIQSRWFLLLWDRCGSF</sequence>
<dbReference type="EMBL" id="CALNXK010000576">
    <property type="protein sequence ID" value="CAH3187903.1"/>
    <property type="molecule type" value="Genomic_DNA"/>
</dbReference>
<reference evidence="1 2" key="1">
    <citation type="submission" date="2022-05" db="EMBL/GenBank/DDBJ databases">
        <authorList>
            <consortium name="Genoscope - CEA"/>
            <person name="William W."/>
        </authorList>
    </citation>
    <scope>NUCLEOTIDE SEQUENCE [LARGE SCALE GENOMIC DNA]</scope>
</reference>
<evidence type="ECO:0000313" key="2">
    <source>
        <dbReference type="Proteomes" id="UP001159405"/>
    </source>
</evidence>
<dbReference type="Proteomes" id="UP001159405">
    <property type="component" value="Unassembled WGS sequence"/>
</dbReference>
<proteinExistence type="predicted"/>
<protein>
    <submittedName>
        <fullName evidence="1">Uncharacterized protein</fullName>
    </submittedName>
</protein>